<evidence type="ECO:0000256" key="3">
    <source>
        <dbReference type="ARBA" id="ARBA00022630"/>
    </source>
</evidence>
<dbReference type="InterPro" id="IPR006091">
    <property type="entry name" value="Acyl-CoA_Oxase/DH_mid-dom"/>
</dbReference>
<keyword evidence="5" id="KW-0560">Oxidoreductase</keyword>
<keyword evidence="3 5" id="KW-0285">Flavoprotein</keyword>
<dbReference type="Gene3D" id="1.10.540.10">
    <property type="entry name" value="Acyl-CoA dehydrogenase/oxidase, N-terminal domain"/>
    <property type="match status" value="1"/>
</dbReference>
<evidence type="ECO:0000256" key="1">
    <source>
        <dbReference type="ARBA" id="ARBA00001974"/>
    </source>
</evidence>
<dbReference type="SUPFAM" id="SSF47203">
    <property type="entry name" value="Acyl-CoA dehydrogenase C-terminal domain-like"/>
    <property type="match status" value="1"/>
</dbReference>
<evidence type="ECO:0000259" key="7">
    <source>
        <dbReference type="Pfam" id="PF02770"/>
    </source>
</evidence>
<feature type="domain" description="Acyl-CoA oxidase/dehydrogenase middle" evidence="7">
    <location>
        <begin position="126"/>
        <end position="223"/>
    </location>
</feature>
<dbReference type="PANTHER" id="PTHR43884">
    <property type="entry name" value="ACYL-COA DEHYDROGENASE"/>
    <property type="match status" value="1"/>
</dbReference>
<evidence type="ECO:0000256" key="2">
    <source>
        <dbReference type="ARBA" id="ARBA00009347"/>
    </source>
</evidence>
<comment type="similarity">
    <text evidence="2 5">Belongs to the acyl-CoA dehydrogenase family.</text>
</comment>
<evidence type="ECO:0000256" key="4">
    <source>
        <dbReference type="ARBA" id="ARBA00022827"/>
    </source>
</evidence>
<evidence type="ECO:0000313" key="9">
    <source>
        <dbReference type="EMBL" id="MDX8029867.1"/>
    </source>
</evidence>
<evidence type="ECO:0000259" key="6">
    <source>
        <dbReference type="Pfam" id="PF00441"/>
    </source>
</evidence>
<keyword evidence="10" id="KW-1185">Reference proteome</keyword>
<evidence type="ECO:0000259" key="8">
    <source>
        <dbReference type="Pfam" id="PF02771"/>
    </source>
</evidence>
<proteinExistence type="inferred from homology"/>
<gene>
    <name evidence="9" type="ORF">SK803_06565</name>
</gene>
<evidence type="ECO:0000256" key="5">
    <source>
        <dbReference type="RuleBase" id="RU362125"/>
    </source>
</evidence>
<dbReference type="InterPro" id="IPR009075">
    <property type="entry name" value="AcylCo_DH/oxidase_C"/>
</dbReference>
<dbReference type="EMBL" id="JAXAVW010000004">
    <property type="protein sequence ID" value="MDX8029867.1"/>
    <property type="molecule type" value="Genomic_DNA"/>
</dbReference>
<comment type="caution">
    <text evidence="9">The sequence shown here is derived from an EMBL/GenBank/DDBJ whole genome shotgun (WGS) entry which is preliminary data.</text>
</comment>
<dbReference type="Pfam" id="PF00441">
    <property type="entry name" value="Acyl-CoA_dh_1"/>
    <property type="match status" value="1"/>
</dbReference>
<feature type="domain" description="Acyl-CoA dehydrogenase/oxidase C-terminal" evidence="6">
    <location>
        <begin position="251"/>
        <end position="397"/>
    </location>
</feature>
<dbReference type="Pfam" id="PF02770">
    <property type="entry name" value="Acyl-CoA_dh_M"/>
    <property type="match status" value="1"/>
</dbReference>
<feature type="domain" description="Acyl-CoA dehydrogenase/oxidase N-terminal" evidence="8">
    <location>
        <begin position="9"/>
        <end position="115"/>
    </location>
</feature>
<reference evidence="9 10" key="1">
    <citation type="submission" date="2023-11" db="EMBL/GenBank/DDBJ databases">
        <title>Lentzea sokolovensis, sp. nov., Lentzea kristufkii, sp. nov., and Lentzea miocenensis, sp. nov., rare actinobacteria from Sokolov Coal Basin, Miocene lacustrine sediment, Czech Republic.</title>
        <authorList>
            <person name="Lara A."/>
            <person name="Kotroba L."/>
            <person name="Nouioui I."/>
            <person name="Neumann-Schaal M."/>
            <person name="Mast Y."/>
            <person name="Chronakova A."/>
        </authorList>
    </citation>
    <scope>NUCLEOTIDE SEQUENCE [LARGE SCALE GENOMIC DNA]</scope>
    <source>
        <strain evidence="9 10">BCCO 10_0856</strain>
    </source>
</reference>
<dbReference type="Gene3D" id="1.20.140.10">
    <property type="entry name" value="Butyryl-CoA Dehydrogenase, subunit A, domain 3"/>
    <property type="match status" value="1"/>
</dbReference>
<dbReference type="Proteomes" id="UP001285521">
    <property type="component" value="Unassembled WGS sequence"/>
</dbReference>
<dbReference type="InterPro" id="IPR009100">
    <property type="entry name" value="AcylCoA_DH/oxidase_NM_dom_sf"/>
</dbReference>
<dbReference type="PANTHER" id="PTHR43884:SF12">
    <property type="entry name" value="ISOVALERYL-COA DEHYDROGENASE, MITOCHONDRIAL-RELATED"/>
    <property type="match status" value="1"/>
</dbReference>
<dbReference type="Gene3D" id="2.40.110.10">
    <property type="entry name" value="Butyryl-CoA Dehydrogenase, subunit A, domain 2"/>
    <property type="match status" value="1"/>
</dbReference>
<keyword evidence="4 5" id="KW-0274">FAD</keyword>
<dbReference type="SUPFAM" id="SSF56645">
    <property type="entry name" value="Acyl-CoA dehydrogenase NM domain-like"/>
    <property type="match status" value="1"/>
</dbReference>
<name>A0ABU4SVC7_9PSEU</name>
<dbReference type="InterPro" id="IPR046373">
    <property type="entry name" value="Acyl-CoA_Oxase/DH_mid-dom_sf"/>
</dbReference>
<accession>A0ABU4SVC7</accession>
<dbReference type="RefSeq" id="WP_319964869.1">
    <property type="nucleotide sequence ID" value="NZ_JAXAVW010000004.1"/>
</dbReference>
<dbReference type="InterPro" id="IPR036250">
    <property type="entry name" value="AcylCo_DH-like_C"/>
</dbReference>
<dbReference type="InterPro" id="IPR037069">
    <property type="entry name" value="AcylCoA_DH/ox_N_sf"/>
</dbReference>
<organism evidence="9 10">
    <name type="scientific">Lentzea miocenica</name>
    <dbReference type="NCBI Taxonomy" id="3095431"/>
    <lineage>
        <taxon>Bacteria</taxon>
        <taxon>Bacillati</taxon>
        <taxon>Actinomycetota</taxon>
        <taxon>Actinomycetes</taxon>
        <taxon>Pseudonocardiales</taxon>
        <taxon>Pseudonocardiaceae</taxon>
        <taxon>Lentzea</taxon>
    </lineage>
</organism>
<sequence length="404" mass="43798">MGGFSLELNEDQTDLRDWVHGFARDVIRPAASEWDEREETPWPVIQEAAKIGLYGFESLATWFADPIGLSLPIATEELFWGDAGIALALMGTGLAVAGIFAGGEPEQLAEWVPECFGDESDPKLAAFCASEPQAGSDVAGYRTRARYDEATDEWVLNGQKAWATNGGIANVHVVTAVVDPALGSRGQAGFIVPPGTPGLSSPGKIKKHGMRASHTADVFLDDVRVPGRCVLGGRERLEARLARAREGLKAGGQAAMATFETTRPTVGAMAVGVARAAYDYALEYAKDREAFGRKIIENQSIAFDLANMRMEIDASRLLVWRAAWMGRNNVPFTAGEGSMSKLKASEVSVWATERAIHILGGAGYTREHPVERMHRDAKIFTIFEGTSEIQRLVVSRMISGMQIK</sequence>
<protein>
    <submittedName>
        <fullName evidence="9">Acyl-CoA dehydrogenase family protein</fullName>
    </submittedName>
</protein>
<dbReference type="Pfam" id="PF02771">
    <property type="entry name" value="Acyl-CoA_dh_N"/>
    <property type="match status" value="1"/>
</dbReference>
<comment type="cofactor">
    <cofactor evidence="1 5">
        <name>FAD</name>
        <dbReference type="ChEBI" id="CHEBI:57692"/>
    </cofactor>
</comment>
<evidence type="ECO:0000313" key="10">
    <source>
        <dbReference type="Proteomes" id="UP001285521"/>
    </source>
</evidence>
<dbReference type="InterPro" id="IPR013786">
    <property type="entry name" value="AcylCoA_DH/ox_N"/>
</dbReference>